<dbReference type="InterPro" id="IPR045877">
    <property type="entry name" value="ZFP36-like"/>
</dbReference>
<evidence type="ECO:0000259" key="7">
    <source>
        <dbReference type="PROSITE" id="PS50103"/>
    </source>
</evidence>
<dbReference type="PANTHER" id="PTHR12547:SF18">
    <property type="entry name" value="PROTEIN TIS11"/>
    <property type="match status" value="1"/>
</dbReference>
<evidence type="ECO:0000256" key="3">
    <source>
        <dbReference type="ARBA" id="ARBA00022771"/>
    </source>
</evidence>
<feature type="region of interest" description="Disordered" evidence="6">
    <location>
        <begin position="115"/>
        <end position="163"/>
    </location>
</feature>
<feature type="domain" description="C3H1-type" evidence="7">
    <location>
        <begin position="12"/>
        <end position="40"/>
    </location>
</feature>
<keyword evidence="2" id="KW-0677">Repeat</keyword>
<evidence type="ECO:0000256" key="6">
    <source>
        <dbReference type="SAM" id="MobiDB-lite"/>
    </source>
</evidence>
<dbReference type="FunFam" id="4.10.1000.10:FF:000001">
    <property type="entry name" value="zinc finger CCCH domain-containing protein 15-like"/>
    <property type="match status" value="1"/>
</dbReference>
<dbReference type="GO" id="GO:0008270">
    <property type="term" value="F:zinc ion binding"/>
    <property type="evidence" value="ECO:0007669"/>
    <property type="project" value="UniProtKB-KW"/>
</dbReference>
<accession>A0A7S2JKK9</accession>
<keyword evidence="3 5" id="KW-0863">Zinc-finger</keyword>
<keyword evidence="4 5" id="KW-0862">Zinc</keyword>
<dbReference type="SMART" id="SM00356">
    <property type="entry name" value="ZnF_C3H1"/>
    <property type="match status" value="1"/>
</dbReference>
<feature type="compositionally biased region" description="Low complexity" evidence="6">
    <location>
        <begin position="115"/>
        <end position="124"/>
    </location>
</feature>
<dbReference type="Gene3D" id="4.10.1000.10">
    <property type="entry name" value="Zinc finger, CCCH-type"/>
    <property type="match status" value="1"/>
</dbReference>
<protein>
    <recommendedName>
        <fullName evidence="7">C3H1-type domain-containing protein</fullName>
    </recommendedName>
</protein>
<name>A0A7S2JKK9_9EUKA</name>
<feature type="compositionally biased region" description="Pro residues" evidence="6">
    <location>
        <begin position="125"/>
        <end position="135"/>
    </location>
</feature>
<dbReference type="InterPro" id="IPR036855">
    <property type="entry name" value="Znf_CCCH_sf"/>
</dbReference>
<dbReference type="Pfam" id="PF00642">
    <property type="entry name" value="zf-CCCH"/>
    <property type="match status" value="1"/>
</dbReference>
<evidence type="ECO:0000256" key="1">
    <source>
        <dbReference type="ARBA" id="ARBA00022723"/>
    </source>
</evidence>
<proteinExistence type="predicted"/>
<dbReference type="AlphaFoldDB" id="A0A7S2JKK9"/>
<gene>
    <name evidence="8" type="ORF">CBRE1094_LOCUS44718</name>
</gene>
<keyword evidence="1 5" id="KW-0479">Metal-binding</keyword>
<dbReference type="EMBL" id="HBGU01081892">
    <property type="protein sequence ID" value="CAD9549198.1"/>
    <property type="molecule type" value="Transcribed_RNA"/>
</dbReference>
<evidence type="ECO:0000256" key="2">
    <source>
        <dbReference type="ARBA" id="ARBA00022737"/>
    </source>
</evidence>
<dbReference type="PANTHER" id="PTHR12547">
    <property type="entry name" value="CCCH ZINC FINGER/TIS11-RELATED"/>
    <property type="match status" value="1"/>
</dbReference>
<dbReference type="InterPro" id="IPR000571">
    <property type="entry name" value="Znf_CCCH"/>
</dbReference>
<dbReference type="GO" id="GO:0003729">
    <property type="term" value="F:mRNA binding"/>
    <property type="evidence" value="ECO:0007669"/>
    <property type="project" value="InterPro"/>
</dbReference>
<dbReference type="SUPFAM" id="SSF90229">
    <property type="entry name" value="CCCH zinc finger"/>
    <property type="match status" value="1"/>
</dbReference>
<evidence type="ECO:0000313" key="8">
    <source>
        <dbReference type="EMBL" id="CAD9549198.1"/>
    </source>
</evidence>
<feature type="zinc finger region" description="C3H1-type" evidence="5">
    <location>
        <begin position="12"/>
        <end position="40"/>
    </location>
</feature>
<evidence type="ECO:0000256" key="4">
    <source>
        <dbReference type="ARBA" id="ARBA00022833"/>
    </source>
</evidence>
<evidence type="ECO:0000256" key="5">
    <source>
        <dbReference type="PROSITE-ProRule" id="PRU00723"/>
    </source>
</evidence>
<dbReference type="PROSITE" id="PS50103">
    <property type="entry name" value="ZF_C3H1"/>
    <property type="match status" value="1"/>
</dbReference>
<organism evidence="8">
    <name type="scientific">Haptolina brevifila</name>
    <dbReference type="NCBI Taxonomy" id="156173"/>
    <lineage>
        <taxon>Eukaryota</taxon>
        <taxon>Haptista</taxon>
        <taxon>Haptophyta</taxon>
        <taxon>Prymnesiophyceae</taxon>
        <taxon>Prymnesiales</taxon>
        <taxon>Prymnesiaceae</taxon>
        <taxon>Haptolina</taxon>
    </lineage>
</organism>
<sequence>MPSKRLIKDPVKYKTVICTTWANTGQCPYNRKCQFAHGKDELRQRTALSPPQPPQPGQSQQLTPMVLPLAAAIPGGSSTAGMMPLSLTAMGPWSAAPPATTPLLPLGLPLPASSTPAQTSLLGMPPLPPGPPPTSVLPQSTLAPSAIASHGPPQAQASSLPPLPPPLHLPAMRPLGSLEVAGAPTDDVAVPRQAVAPAPSMAPPVSVYADELACFAMKCHIADDDLCQQPNALKKPDVAWEPLRCNEITGRVEIPFPVDSPVEPTLGKVGRQVSYPTQVVRRAISFVFDDGPNSPVNPRRHTAIAA</sequence>
<reference evidence="8" key="1">
    <citation type="submission" date="2021-01" db="EMBL/GenBank/DDBJ databases">
        <authorList>
            <person name="Corre E."/>
            <person name="Pelletier E."/>
            <person name="Niang G."/>
            <person name="Scheremetjew M."/>
            <person name="Finn R."/>
            <person name="Kale V."/>
            <person name="Holt S."/>
            <person name="Cochrane G."/>
            <person name="Meng A."/>
            <person name="Brown T."/>
            <person name="Cohen L."/>
        </authorList>
    </citation>
    <scope>NUCLEOTIDE SEQUENCE</scope>
    <source>
        <strain evidence="8">UTEX LB 985</strain>
    </source>
</reference>